<dbReference type="Gene3D" id="1.10.340.70">
    <property type="match status" value="1"/>
</dbReference>
<keyword evidence="17" id="KW-0175">Coiled coil</keyword>
<dbReference type="PANTHER" id="PTHR37984:SF5">
    <property type="entry name" value="PROTEIN NYNRIN-LIKE"/>
    <property type="match status" value="1"/>
</dbReference>
<feature type="coiled-coil region" evidence="17">
    <location>
        <begin position="1316"/>
        <end position="1343"/>
    </location>
</feature>
<keyword evidence="10" id="KW-0694">RNA-binding</keyword>
<dbReference type="Pfam" id="PF03732">
    <property type="entry name" value="Retrotrans_gag"/>
    <property type="match status" value="1"/>
</dbReference>
<dbReference type="GO" id="GO:0003677">
    <property type="term" value="F:DNA binding"/>
    <property type="evidence" value="ECO:0007669"/>
    <property type="project" value="UniProtKB-KW"/>
</dbReference>
<evidence type="ECO:0000256" key="16">
    <source>
        <dbReference type="ARBA" id="ARBA00023268"/>
    </source>
</evidence>
<dbReference type="SUPFAM" id="SSF53098">
    <property type="entry name" value="Ribonuclease H-like"/>
    <property type="match status" value="1"/>
</dbReference>
<keyword evidence="6" id="KW-0064">Aspartyl protease</keyword>
<dbReference type="InterPro" id="IPR041588">
    <property type="entry name" value="Integrase_H2C2"/>
</dbReference>
<evidence type="ECO:0000256" key="3">
    <source>
        <dbReference type="ARBA" id="ARBA00022695"/>
    </source>
</evidence>
<keyword evidence="15" id="KW-0233">DNA recombination</keyword>
<dbReference type="Proteomes" id="UP001210211">
    <property type="component" value="Unassembled WGS sequence"/>
</dbReference>
<name>A0AAD6F0A9_9POAL</name>
<evidence type="ECO:0000256" key="13">
    <source>
        <dbReference type="ARBA" id="ARBA00022932"/>
    </source>
</evidence>
<keyword evidence="14" id="KW-0238">DNA-binding</keyword>
<feature type="compositionally biased region" description="Basic and acidic residues" evidence="18">
    <location>
        <begin position="1518"/>
        <end position="1528"/>
    </location>
</feature>
<comment type="caution">
    <text evidence="21">The sequence shown here is derived from an EMBL/GenBank/DDBJ whole genome shotgun (WGS) entry which is preliminary data.</text>
</comment>
<dbReference type="InterPro" id="IPR043128">
    <property type="entry name" value="Rev_trsase/Diguanyl_cyclase"/>
</dbReference>
<evidence type="ECO:0000256" key="14">
    <source>
        <dbReference type="ARBA" id="ARBA00023125"/>
    </source>
</evidence>
<keyword evidence="1" id="KW-0645">Protease</keyword>
<dbReference type="FunFam" id="3.30.70.270:FF:000020">
    <property type="entry name" value="Transposon Tf2-6 polyprotein-like Protein"/>
    <property type="match status" value="1"/>
</dbReference>
<dbReference type="GO" id="GO:0003723">
    <property type="term" value="F:RNA binding"/>
    <property type="evidence" value="ECO:0007669"/>
    <property type="project" value="UniProtKB-KW"/>
</dbReference>
<dbReference type="FunFam" id="3.10.10.10:FF:000007">
    <property type="entry name" value="Retrovirus-related Pol polyprotein from transposon 17.6-like Protein"/>
    <property type="match status" value="1"/>
</dbReference>
<dbReference type="Pfam" id="PF08284">
    <property type="entry name" value="RVP_2"/>
    <property type="match status" value="1"/>
</dbReference>
<accession>A0AAD6F0A9</accession>
<proteinExistence type="predicted"/>
<dbReference type="SUPFAM" id="SSF54160">
    <property type="entry name" value="Chromo domain-like"/>
    <property type="match status" value="1"/>
</dbReference>
<dbReference type="GO" id="GO:0004190">
    <property type="term" value="F:aspartic-type endopeptidase activity"/>
    <property type="evidence" value="ECO:0007669"/>
    <property type="project" value="UniProtKB-KW"/>
</dbReference>
<dbReference type="GO" id="GO:0046872">
    <property type="term" value="F:metal ion binding"/>
    <property type="evidence" value="ECO:0007669"/>
    <property type="project" value="UniProtKB-KW"/>
</dbReference>
<dbReference type="EMBL" id="JAMRDG010000001">
    <property type="protein sequence ID" value="KAJ3707739.1"/>
    <property type="molecule type" value="Genomic_DNA"/>
</dbReference>
<dbReference type="GO" id="GO:0006508">
    <property type="term" value="P:proteolysis"/>
    <property type="evidence" value="ECO:0007669"/>
    <property type="project" value="UniProtKB-KW"/>
</dbReference>
<dbReference type="Gene3D" id="3.10.10.10">
    <property type="entry name" value="HIV Type 1 Reverse Transcriptase, subunit A, domain 1"/>
    <property type="match status" value="1"/>
</dbReference>
<feature type="domain" description="Reverse transcriptase" evidence="19">
    <location>
        <begin position="610"/>
        <end position="789"/>
    </location>
</feature>
<dbReference type="InterPro" id="IPR001969">
    <property type="entry name" value="Aspartic_peptidase_AS"/>
</dbReference>
<dbReference type="InterPro" id="IPR001584">
    <property type="entry name" value="Integrase_cat-core"/>
</dbReference>
<feature type="domain" description="Integrase catalytic" evidence="20">
    <location>
        <begin position="1131"/>
        <end position="1295"/>
    </location>
</feature>
<keyword evidence="11" id="KW-0229">DNA integration</keyword>
<dbReference type="PROSITE" id="PS50878">
    <property type="entry name" value="RT_POL"/>
    <property type="match status" value="1"/>
</dbReference>
<dbReference type="InterPro" id="IPR050951">
    <property type="entry name" value="Retrovirus_Pol_polyprotein"/>
</dbReference>
<evidence type="ECO:0000256" key="7">
    <source>
        <dbReference type="ARBA" id="ARBA00022759"/>
    </source>
</evidence>
<dbReference type="GO" id="GO:0015074">
    <property type="term" value="P:DNA integration"/>
    <property type="evidence" value="ECO:0007669"/>
    <property type="project" value="UniProtKB-KW"/>
</dbReference>
<dbReference type="FunFam" id="3.30.420.10:FF:000032">
    <property type="entry name" value="Retrovirus-related Pol polyprotein from transposon 297-like Protein"/>
    <property type="match status" value="1"/>
</dbReference>
<evidence type="ECO:0000256" key="5">
    <source>
        <dbReference type="ARBA" id="ARBA00022723"/>
    </source>
</evidence>
<evidence type="ECO:0000256" key="4">
    <source>
        <dbReference type="ARBA" id="ARBA00022722"/>
    </source>
</evidence>
<dbReference type="GO" id="GO:0006310">
    <property type="term" value="P:DNA recombination"/>
    <property type="evidence" value="ECO:0007669"/>
    <property type="project" value="UniProtKB-KW"/>
</dbReference>
<keyword evidence="12" id="KW-0695">RNA-directed DNA polymerase</keyword>
<keyword evidence="4" id="KW-0540">Nuclease</keyword>
<dbReference type="InterPro" id="IPR012337">
    <property type="entry name" value="RNaseH-like_sf"/>
</dbReference>
<keyword evidence="13" id="KW-0239">DNA-directed DNA polymerase</keyword>
<dbReference type="InterPro" id="IPR056924">
    <property type="entry name" value="SH3_Tf2-1"/>
</dbReference>
<dbReference type="CDD" id="cd00303">
    <property type="entry name" value="retropepsin_like"/>
    <property type="match status" value="1"/>
</dbReference>
<evidence type="ECO:0000313" key="21">
    <source>
        <dbReference type="EMBL" id="KAJ3707739.1"/>
    </source>
</evidence>
<dbReference type="InterPro" id="IPR043502">
    <property type="entry name" value="DNA/RNA_pol_sf"/>
</dbReference>
<feature type="compositionally biased region" description="Basic and acidic residues" evidence="18">
    <location>
        <begin position="68"/>
        <end position="85"/>
    </location>
</feature>
<evidence type="ECO:0008006" key="23">
    <source>
        <dbReference type="Google" id="ProtNLM"/>
    </source>
</evidence>
<dbReference type="InterPro" id="IPR036397">
    <property type="entry name" value="RNaseH_sf"/>
</dbReference>
<evidence type="ECO:0000256" key="2">
    <source>
        <dbReference type="ARBA" id="ARBA00022679"/>
    </source>
</evidence>
<dbReference type="SUPFAM" id="SSF50630">
    <property type="entry name" value="Acid proteases"/>
    <property type="match status" value="1"/>
</dbReference>
<evidence type="ECO:0000256" key="18">
    <source>
        <dbReference type="SAM" id="MobiDB-lite"/>
    </source>
</evidence>
<dbReference type="Pfam" id="PF24626">
    <property type="entry name" value="SH3_Tf2-1"/>
    <property type="match status" value="1"/>
</dbReference>
<dbReference type="GO" id="GO:0004519">
    <property type="term" value="F:endonuclease activity"/>
    <property type="evidence" value="ECO:0007669"/>
    <property type="project" value="UniProtKB-KW"/>
</dbReference>
<sequence length="1541" mass="174667">MPPKQVQGDQRGDELQLAMVKLAQEVEQNKLLHTQQMTELNSKLDQLLKAQSASPVLQPNEGASSAVEDNRRGARNGDSRIHLPKTEFPQFDGTNPSSWKTKCESYFEIFQVPEYYKSQMATLHFTGEAQEWYDCVKLDCPIFPWPLLVEEVFDRFHSYNCSNPVGDFKRVQQTGKVADYIRQFESAKYRLISETKIRNNTFYVQGFIEGLKEDIRYAVEVLEPASLYQAFNFARKAELNLEGMDRRYKSWNKPLLLQPPKYDAGSQSNKGKEWADKKLITGPTQKLALPPPAAFNNMSREQLRQLGLCFYCGEKYSQSHKCTKRKLLMLEASMGEEEMVSEDTSNQETSGDNNLVIDDYVHADISMCTPQDPTDTHSLRFKGYVQHTPIIALLDSGSTHSFIHPTIISLLQLPTLPSPSMIVKTASGAKLISDSRCEALLFKLQNHTFVGDLRVLAVEGYDIILGMDWIAQVGPVIIDCVQGWVQLVSEGNMVKLQVQKESAELRLCQEDINISQELTKGGQLIVAHLFTTYMADQTPETTPVMSIKSEFQEVVTQYKSVFADPSTLPPKRLVDHQIPLKTDSSPVNLRPYRFSYFQKLEIEKIIEELLKSGYIRPSTSPFASPILLVKKKDQTWRMCVDYRQLNECTVKNKFPIPIIDDLLDELKGAVIFSKIDLKSGYHQIRMSDPDIYKTAFRTHLGHYEFTVMPFGLTNAPATFQSLMNSIFQPYLRKFILVFFDDILIYSSSVHEHVQHLALTLQLLQQNHLFAKLSKCVIGTDKVEYLGHIITKEGVATDPEKVQAMVTWPVPKSVKQLRGFLGLTGYYRKFVHNYGIIAKPLTDLLKKDAFRWTSEAQSAFTDLKTAMSAAPVLGLPDFTQPFILETDACQSGIGAVLMQGRRPLAFFSKGLGIKNQSLSTYEKELLALVTAVTKWRHYLLGGPFIIRTDHISLKHLLEQRINTAMQHRSLSKLLGLQYTIEYKKGANNLVADALSRREAVEGAQSEVCMVSEIISQWVHELHSSYSGDEWIQQLKKQLQEGHHDHHKLSEYQGLLRYKGRLCVGQAGGWRTQLLHELHNSNLGGHSGILATYKRLKSLFYWPSMKQFVIDHIKSCEVCQITKPEHVPSPGLLQPLPIPSEAWHSIGMDFITGLPMSDGKEVLLVIVDRLTKYSHFIPLAHPYSAATVAQAFLDNVYKLHGLPMSIVSDRDPIFTSKFWQEIMGKLGIQLNMSTAYHPQSDGQVERVNQCVETYLRSMVYFQQKKWVRWVPLAEYWYNTNFHSSLSTTPFKALYGYDPPSLPLGSAPKSNVEAVNILLRDRQQMLTELKGNLVRAQERMKKQSDSGRTERAFSKGDWVYLKLQPYRQISVSGGPHCKLNPKFYGPFEVLSKIGTVAYKLNLPPTSSIHPVFHVSQLKARVGQNQTVSPSLPIVGTNNSSPDMPEYIVARRLIKRRNSPVPQILLKWKNQSIDDAQWIDFDVISRRFPGIVLEDKEVVERRGMSASNSDRNIAVGSANQSEQEKTDNRSDGVSETNAAKEGLAN</sequence>
<dbReference type="Pfam" id="PF17921">
    <property type="entry name" value="Integrase_H2C2"/>
    <property type="match status" value="1"/>
</dbReference>
<feature type="compositionally biased region" description="Polar residues" evidence="18">
    <location>
        <begin position="1501"/>
        <end position="1517"/>
    </location>
</feature>
<dbReference type="SUPFAM" id="SSF56672">
    <property type="entry name" value="DNA/RNA polymerases"/>
    <property type="match status" value="1"/>
</dbReference>
<feature type="compositionally biased region" description="Polar residues" evidence="18">
    <location>
        <begin position="52"/>
        <end position="63"/>
    </location>
</feature>
<evidence type="ECO:0000256" key="9">
    <source>
        <dbReference type="ARBA" id="ARBA00022842"/>
    </source>
</evidence>
<evidence type="ECO:0000259" key="19">
    <source>
        <dbReference type="PROSITE" id="PS50878"/>
    </source>
</evidence>
<dbReference type="Gene3D" id="3.30.420.10">
    <property type="entry name" value="Ribonuclease H-like superfamily/Ribonuclease H"/>
    <property type="match status" value="1"/>
</dbReference>
<keyword evidence="2" id="KW-0808">Transferase</keyword>
<organism evidence="21 22">
    <name type="scientific">Rhynchospora tenuis</name>
    <dbReference type="NCBI Taxonomy" id="198213"/>
    <lineage>
        <taxon>Eukaryota</taxon>
        <taxon>Viridiplantae</taxon>
        <taxon>Streptophyta</taxon>
        <taxon>Embryophyta</taxon>
        <taxon>Tracheophyta</taxon>
        <taxon>Spermatophyta</taxon>
        <taxon>Magnoliopsida</taxon>
        <taxon>Liliopsida</taxon>
        <taxon>Poales</taxon>
        <taxon>Cyperaceae</taxon>
        <taxon>Cyperoideae</taxon>
        <taxon>Rhynchosporeae</taxon>
        <taxon>Rhynchospora</taxon>
    </lineage>
</organism>
<evidence type="ECO:0000256" key="10">
    <source>
        <dbReference type="ARBA" id="ARBA00022884"/>
    </source>
</evidence>
<dbReference type="CDD" id="cd01647">
    <property type="entry name" value="RT_LTR"/>
    <property type="match status" value="1"/>
</dbReference>
<evidence type="ECO:0000256" key="12">
    <source>
        <dbReference type="ARBA" id="ARBA00022918"/>
    </source>
</evidence>
<keyword evidence="7" id="KW-0255">Endonuclease</keyword>
<dbReference type="InterPro" id="IPR041577">
    <property type="entry name" value="RT_RNaseH_2"/>
</dbReference>
<feature type="region of interest" description="Disordered" evidence="18">
    <location>
        <begin position="52"/>
        <end position="95"/>
    </location>
</feature>
<dbReference type="Gene3D" id="2.40.70.10">
    <property type="entry name" value="Acid Proteases"/>
    <property type="match status" value="1"/>
</dbReference>
<evidence type="ECO:0000256" key="6">
    <source>
        <dbReference type="ARBA" id="ARBA00022750"/>
    </source>
</evidence>
<keyword evidence="16" id="KW-0511">Multifunctional enzyme</keyword>
<evidence type="ECO:0000256" key="17">
    <source>
        <dbReference type="SAM" id="Coils"/>
    </source>
</evidence>
<dbReference type="PROSITE" id="PS00141">
    <property type="entry name" value="ASP_PROTEASE"/>
    <property type="match status" value="1"/>
</dbReference>
<dbReference type="InterPro" id="IPR000477">
    <property type="entry name" value="RT_dom"/>
</dbReference>
<dbReference type="Pfam" id="PF17919">
    <property type="entry name" value="RT_RNaseH_2"/>
    <property type="match status" value="1"/>
</dbReference>
<dbReference type="PANTHER" id="PTHR37984">
    <property type="entry name" value="PROTEIN CBG26694"/>
    <property type="match status" value="1"/>
</dbReference>
<dbReference type="PROSITE" id="PS50994">
    <property type="entry name" value="INTEGRASE"/>
    <property type="match status" value="1"/>
</dbReference>
<evidence type="ECO:0000259" key="20">
    <source>
        <dbReference type="PROSITE" id="PS50994"/>
    </source>
</evidence>
<dbReference type="Gene3D" id="3.30.70.270">
    <property type="match status" value="2"/>
</dbReference>
<protein>
    <recommendedName>
        <fullName evidence="23">Reverse transcriptase</fullName>
    </recommendedName>
</protein>
<evidence type="ECO:0000256" key="11">
    <source>
        <dbReference type="ARBA" id="ARBA00022908"/>
    </source>
</evidence>
<evidence type="ECO:0000313" key="22">
    <source>
        <dbReference type="Proteomes" id="UP001210211"/>
    </source>
</evidence>
<evidence type="ECO:0000256" key="1">
    <source>
        <dbReference type="ARBA" id="ARBA00022670"/>
    </source>
</evidence>
<keyword evidence="9" id="KW-0460">Magnesium</keyword>
<keyword evidence="8" id="KW-0378">Hydrolase</keyword>
<dbReference type="GO" id="GO:0003887">
    <property type="term" value="F:DNA-directed DNA polymerase activity"/>
    <property type="evidence" value="ECO:0007669"/>
    <property type="project" value="UniProtKB-KW"/>
</dbReference>
<keyword evidence="5" id="KW-0479">Metal-binding</keyword>
<dbReference type="InterPro" id="IPR016197">
    <property type="entry name" value="Chromo-like_dom_sf"/>
</dbReference>
<dbReference type="GO" id="GO:0003964">
    <property type="term" value="F:RNA-directed DNA polymerase activity"/>
    <property type="evidence" value="ECO:0007669"/>
    <property type="project" value="UniProtKB-KW"/>
</dbReference>
<keyword evidence="22" id="KW-1185">Reference proteome</keyword>
<evidence type="ECO:0000256" key="8">
    <source>
        <dbReference type="ARBA" id="ARBA00022801"/>
    </source>
</evidence>
<dbReference type="InterPro" id="IPR005162">
    <property type="entry name" value="Retrotrans_gag_dom"/>
</dbReference>
<evidence type="ECO:0000256" key="15">
    <source>
        <dbReference type="ARBA" id="ARBA00023172"/>
    </source>
</evidence>
<reference evidence="21 22" key="1">
    <citation type="journal article" date="2022" name="Cell">
        <title>Repeat-based holocentromeres influence genome architecture and karyotype evolution.</title>
        <authorList>
            <person name="Hofstatter P.G."/>
            <person name="Thangavel G."/>
            <person name="Lux T."/>
            <person name="Neumann P."/>
            <person name="Vondrak T."/>
            <person name="Novak P."/>
            <person name="Zhang M."/>
            <person name="Costa L."/>
            <person name="Castellani M."/>
            <person name="Scott A."/>
            <person name="Toegelov H."/>
            <person name="Fuchs J."/>
            <person name="Mata-Sucre Y."/>
            <person name="Dias Y."/>
            <person name="Vanzela A.L.L."/>
            <person name="Huettel B."/>
            <person name="Almeida C.C.S."/>
            <person name="Simkova H."/>
            <person name="Souza G."/>
            <person name="Pedrosa-Harand A."/>
            <person name="Macas J."/>
            <person name="Mayer K.F.X."/>
            <person name="Houben A."/>
            <person name="Marques A."/>
        </authorList>
    </citation>
    <scope>NUCLEOTIDE SEQUENCE [LARGE SCALE GENOMIC DNA]</scope>
    <source>
        <strain evidence="21">RhyTen1mFocal</strain>
    </source>
</reference>
<dbReference type="CDD" id="cd09274">
    <property type="entry name" value="RNase_HI_RT_Ty3"/>
    <property type="match status" value="1"/>
</dbReference>
<dbReference type="Pfam" id="PF00665">
    <property type="entry name" value="rve"/>
    <property type="match status" value="1"/>
</dbReference>
<dbReference type="Gene3D" id="3.10.20.370">
    <property type="match status" value="1"/>
</dbReference>
<dbReference type="Pfam" id="PF00078">
    <property type="entry name" value="RVT_1"/>
    <property type="match status" value="1"/>
</dbReference>
<feature type="region of interest" description="Disordered" evidence="18">
    <location>
        <begin position="1497"/>
        <end position="1541"/>
    </location>
</feature>
<dbReference type="InterPro" id="IPR021109">
    <property type="entry name" value="Peptidase_aspartic_dom_sf"/>
</dbReference>
<keyword evidence="3" id="KW-0548">Nucleotidyltransferase</keyword>
<gene>
    <name evidence="21" type="ORF">LUZ61_011444</name>
</gene>